<keyword evidence="5" id="KW-1185">Reference proteome</keyword>
<evidence type="ECO:0000256" key="2">
    <source>
        <dbReference type="ARBA" id="ARBA00023140"/>
    </source>
</evidence>
<dbReference type="CDD" id="cd06558">
    <property type="entry name" value="crotonase-like"/>
    <property type="match status" value="1"/>
</dbReference>
<keyword evidence="3" id="KW-0413">Isomerase</keyword>
<protein>
    <submittedName>
        <fullName evidence="4">Enoyl-CoA hydratase/carnithine racemase</fullName>
    </submittedName>
</protein>
<sequence>MTHDILSHQEGAVLTLTLHRPEKKNAFTQAMYQSLTERLRQAAQDASVRVLVIQGQIHCFSAGNDIADFVASTEQPGSGLPDATFAFMKELAQFPKPLVAIVCGPCVGIGTTLLLHCDLVVAGDNAVFALPFVNIGLCLEAGSSLLLPALMGYHRAAEALLLGEPFFAEAAMDAGLVNRIVPPDEANGIGQALAQKIAAKPLEPLLATKRLLKADQLPEVLRRIDAEAEELVRLLQQPAAKEAFRAFLEKRKPDFSGL</sequence>
<keyword evidence="2" id="KW-0576">Peroxisome</keyword>
<name>A0A1M4YLL5_9BURK</name>
<dbReference type="InterPro" id="IPR051053">
    <property type="entry name" value="ECH/Chromodomain_protein"/>
</dbReference>
<dbReference type="InterPro" id="IPR029045">
    <property type="entry name" value="ClpP/crotonase-like_dom_sf"/>
</dbReference>
<organism evidence="4 5">
    <name type="scientific">Lampropedia hyalina DSM 16112</name>
    <dbReference type="NCBI Taxonomy" id="1122156"/>
    <lineage>
        <taxon>Bacteria</taxon>
        <taxon>Pseudomonadati</taxon>
        <taxon>Pseudomonadota</taxon>
        <taxon>Betaproteobacteria</taxon>
        <taxon>Burkholderiales</taxon>
        <taxon>Comamonadaceae</taxon>
        <taxon>Lampropedia</taxon>
    </lineage>
</organism>
<dbReference type="SUPFAM" id="SSF52096">
    <property type="entry name" value="ClpP/crotonase"/>
    <property type="match status" value="1"/>
</dbReference>
<evidence type="ECO:0000256" key="1">
    <source>
        <dbReference type="ARBA" id="ARBA00004275"/>
    </source>
</evidence>
<comment type="subcellular location">
    <subcellularLocation>
        <location evidence="1">Peroxisome</location>
    </subcellularLocation>
</comment>
<dbReference type="AlphaFoldDB" id="A0A1M4YLL5"/>
<dbReference type="PANTHER" id="PTHR43684:SF1">
    <property type="entry name" value="ENOYL-COA DELTA ISOMERASE 2"/>
    <property type="match status" value="1"/>
</dbReference>
<evidence type="ECO:0000256" key="3">
    <source>
        <dbReference type="ARBA" id="ARBA00023235"/>
    </source>
</evidence>
<evidence type="ECO:0000313" key="4">
    <source>
        <dbReference type="EMBL" id="SHF06715.1"/>
    </source>
</evidence>
<evidence type="ECO:0000313" key="5">
    <source>
        <dbReference type="Proteomes" id="UP000184327"/>
    </source>
</evidence>
<reference evidence="4 5" key="1">
    <citation type="submission" date="2016-11" db="EMBL/GenBank/DDBJ databases">
        <authorList>
            <person name="Jaros S."/>
            <person name="Januszkiewicz K."/>
            <person name="Wedrychowicz H."/>
        </authorList>
    </citation>
    <scope>NUCLEOTIDE SEQUENCE [LARGE SCALE GENOMIC DNA]</scope>
    <source>
        <strain evidence="4 5">DSM 16112</strain>
    </source>
</reference>
<dbReference type="Pfam" id="PF00378">
    <property type="entry name" value="ECH_1"/>
    <property type="match status" value="1"/>
</dbReference>
<dbReference type="PANTHER" id="PTHR43684">
    <property type="match status" value="1"/>
</dbReference>
<proteinExistence type="predicted"/>
<gene>
    <name evidence="4" type="ORF">SAMN02745117_01270</name>
</gene>
<dbReference type="InterPro" id="IPR001753">
    <property type="entry name" value="Enoyl-CoA_hydra/iso"/>
</dbReference>
<dbReference type="Gene3D" id="3.90.226.10">
    <property type="entry name" value="2-enoyl-CoA Hydratase, Chain A, domain 1"/>
    <property type="match status" value="1"/>
</dbReference>
<dbReference type="RefSeq" id="WP_073355860.1">
    <property type="nucleotide sequence ID" value="NZ_FQUZ01000012.1"/>
</dbReference>
<dbReference type="Proteomes" id="UP000184327">
    <property type="component" value="Unassembled WGS sequence"/>
</dbReference>
<accession>A0A1M4YLL5</accession>
<dbReference type="OrthoDB" id="9797151at2"/>
<dbReference type="EMBL" id="FQUZ01000012">
    <property type="protein sequence ID" value="SHF06715.1"/>
    <property type="molecule type" value="Genomic_DNA"/>
</dbReference>
<dbReference type="GO" id="GO:0004165">
    <property type="term" value="F:delta(3)-delta(2)-enoyl-CoA isomerase activity"/>
    <property type="evidence" value="ECO:0007669"/>
    <property type="project" value="UniProtKB-ARBA"/>
</dbReference>
<dbReference type="STRING" id="1122156.SAMN02745117_01270"/>